<evidence type="ECO:0000256" key="1">
    <source>
        <dbReference type="ARBA" id="ARBA00022946"/>
    </source>
</evidence>
<organism evidence="3 4">
    <name type="scientific">Mesobacillus foraminis</name>
    <dbReference type="NCBI Taxonomy" id="279826"/>
    <lineage>
        <taxon>Bacteria</taxon>
        <taxon>Bacillati</taxon>
        <taxon>Bacillota</taxon>
        <taxon>Bacilli</taxon>
        <taxon>Bacillales</taxon>
        <taxon>Bacillaceae</taxon>
        <taxon>Mesobacillus</taxon>
    </lineage>
</organism>
<keyword evidence="4" id="KW-1185">Reference proteome</keyword>
<comment type="caution">
    <text evidence="3">The sequence shown here is derived from an EMBL/GenBank/DDBJ whole genome shotgun (WGS) entry which is preliminary data.</text>
</comment>
<evidence type="ECO:0000313" key="3">
    <source>
        <dbReference type="EMBL" id="TCN25978.1"/>
    </source>
</evidence>
<proteinExistence type="predicted"/>
<feature type="domain" description="Staygreen protein" evidence="2">
    <location>
        <begin position="46"/>
        <end position="192"/>
    </location>
</feature>
<dbReference type="Proteomes" id="UP000295689">
    <property type="component" value="Unassembled WGS sequence"/>
</dbReference>
<dbReference type="PANTHER" id="PTHR31750:SF4">
    <property type="entry name" value="LP06106P"/>
    <property type="match status" value="1"/>
</dbReference>
<accession>A0A4R2BG28</accession>
<sequence>MEADKYIRTKNPGEEKVGNGNGFAFLIIGYGKLRKHPERSMLTMSEFNPDKLSKKYLPPANMFGPLEKRRYTLTHSDYSAELFLTIGTRYDLEAVNEKLRDEVLAEWKTRDGEYILLGKVHVSNGDYDKNFSRIRYLIFKKELPLALTGIIYGDKDFFIHYPWLLDSPIIIHFESVYPEYNDVLYYGTPRQYLSDAAIKKLTKTQA</sequence>
<name>A0A4R2BG28_9BACI</name>
<keyword evidence="1" id="KW-0809">Transit peptide</keyword>
<dbReference type="EMBL" id="SLVV01000004">
    <property type="protein sequence ID" value="TCN25978.1"/>
    <property type="molecule type" value="Genomic_DNA"/>
</dbReference>
<evidence type="ECO:0000259" key="2">
    <source>
        <dbReference type="Pfam" id="PF12638"/>
    </source>
</evidence>
<reference evidence="3 4" key="1">
    <citation type="journal article" date="2015" name="Stand. Genomic Sci.">
        <title>Genomic Encyclopedia of Bacterial and Archaeal Type Strains, Phase III: the genomes of soil and plant-associated and newly described type strains.</title>
        <authorList>
            <person name="Whitman W.B."/>
            <person name="Woyke T."/>
            <person name="Klenk H.P."/>
            <person name="Zhou Y."/>
            <person name="Lilburn T.G."/>
            <person name="Beck B.J."/>
            <person name="De Vos P."/>
            <person name="Vandamme P."/>
            <person name="Eisen J.A."/>
            <person name="Garrity G."/>
            <person name="Hugenholtz P."/>
            <person name="Kyrpides N.C."/>
        </authorList>
    </citation>
    <scope>NUCLEOTIDE SEQUENCE [LARGE SCALE GENOMIC DNA]</scope>
    <source>
        <strain evidence="3 4">CV53</strain>
    </source>
</reference>
<dbReference type="AlphaFoldDB" id="A0A4R2BG28"/>
<evidence type="ECO:0000313" key="4">
    <source>
        <dbReference type="Proteomes" id="UP000295689"/>
    </source>
</evidence>
<dbReference type="Pfam" id="PF12638">
    <property type="entry name" value="Staygreen"/>
    <property type="match status" value="1"/>
</dbReference>
<dbReference type="InterPro" id="IPR024438">
    <property type="entry name" value="Staygreen"/>
</dbReference>
<protein>
    <submittedName>
        <fullName evidence="3">Staygreen protein</fullName>
    </submittedName>
</protein>
<dbReference type="PANTHER" id="PTHR31750">
    <property type="entry name" value="PROTEIN STAY-GREEN 1, CHLOROPLASTIC-RELATED"/>
    <property type="match status" value="1"/>
</dbReference>
<gene>
    <name evidence="3" type="ORF">EV146_10485</name>
</gene>